<proteinExistence type="predicted"/>
<accession>A0A9X1SFN7</accession>
<gene>
    <name evidence="1" type="ORF">LOC68_08980</name>
</gene>
<keyword evidence="2" id="KW-1185">Reference proteome</keyword>
<dbReference type="Gene3D" id="3.40.50.12370">
    <property type="match status" value="1"/>
</dbReference>
<dbReference type="EMBL" id="JAJKFT010000004">
    <property type="protein sequence ID" value="MCC9628528.1"/>
    <property type="molecule type" value="Genomic_DNA"/>
</dbReference>
<dbReference type="RefSeq" id="WP_230217875.1">
    <property type="nucleotide sequence ID" value="NZ_JAJKFT010000004.1"/>
</dbReference>
<dbReference type="CDD" id="cd00293">
    <property type="entry name" value="USP-like"/>
    <property type="match status" value="1"/>
</dbReference>
<organism evidence="1 2">
    <name type="scientific">Blastopirellula sediminis</name>
    <dbReference type="NCBI Taxonomy" id="2894196"/>
    <lineage>
        <taxon>Bacteria</taxon>
        <taxon>Pseudomonadati</taxon>
        <taxon>Planctomycetota</taxon>
        <taxon>Planctomycetia</taxon>
        <taxon>Pirellulales</taxon>
        <taxon>Pirellulaceae</taxon>
        <taxon>Blastopirellula</taxon>
    </lineage>
</organism>
<sequence length="255" mass="28380">MIQSAVELASNANARLRGVTIVDTRRFLEKASMESSGYAGVEATRLTLAKRRQMESRDELLRLCRSRAVRCDVRDERGDPLDLLADEAKYHDLTIASYAGKEGRHDAGLSAQDLIELAQRLVQPLLILRRRPARLDRVLLVYDGSGASSRAIRSFAAHSSFLGRQYRLICVGEAADSQSGAYREMTEYCHSRIASLETGRLPGSPLKTVTKYAQKWEADLLVLGIARSANWWGSPYGQLASDVLQQTEFPIYAFA</sequence>
<comment type="caution">
    <text evidence="1">The sequence shown here is derived from an EMBL/GenBank/DDBJ whole genome shotgun (WGS) entry which is preliminary data.</text>
</comment>
<protein>
    <submittedName>
        <fullName evidence="1">Universal stress protein</fullName>
    </submittedName>
</protein>
<reference evidence="1" key="1">
    <citation type="submission" date="2021-11" db="EMBL/GenBank/DDBJ databases">
        <title>Genome sequence.</title>
        <authorList>
            <person name="Sun Q."/>
        </authorList>
    </citation>
    <scope>NUCLEOTIDE SEQUENCE</scope>
    <source>
        <strain evidence="1">JC732</strain>
    </source>
</reference>
<dbReference type="SUPFAM" id="SSF52402">
    <property type="entry name" value="Adenine nucleotide alpha hydrolases-like"/>
    <property type="match status" value="1"/>
</dbReference>
<dbReference type="Proteomes" id="UP001139103">
    <property type="component" value="Unassembled WGS sequence"/>
</dbReference>
<evidence type="ECO:0000313" key="1">
    <source>
        <dbReference type="EMBL" id="MCC9628528.1"/>
    </source>
</evidence>
<name>A0A9X1SFN7_9BACT</name>
<evidence type="ECO:0000313" key="2">
    <source>
        <dbReference type="Proteomes" id="UP001139103"/>
    </source>
</evidence>
<dbReference type="AlphaFoldDB" id="A0A9X1SFN7"/>